<evidence type="ECO:0000256" key="5">
    <source>
        <dbReference type="ARBA" id="ARBA00022801"/>
    </source>
</evidence>
<evidence type="ECO:0000256" key="2">
    <source>
        <dbReference type="ARBA" id="ARBA00007699"/>
    </source>
</evidence>
<dbReference type="PRINTS" id="PR00326">
    <property type="entry name" value="GTP1OBG"/>
</dbReference>
<dbReference type="Pfam" id="PF01018">
    <property type="entry name" value="GTP1_OBG"/>
    <property type="match status" value="1"/>
</dbReference>
<feature type="domain" description="U-box" evidence="11">
    <location>
        <begin position="231"/>
        <end position="305"/>
    </location>
</feature>
<dbReference type="NCBIfam" id="TIGR03595">
    <property type="entry name" value="Obg_CgtA_exten"/>
    <property type="match status" value="1"/>
</dbReference>
<feature type="compositionally biased region" description="Basic and acidic residues" evidence="10">
    <location>
        <begin position="547"/>
        <end position="569"/>
    </location>
</feature>
<feature type="domain" description="OCT" evidence="13">
    <location>
        <begin position="789"/>
        <end position="867"/>
    </location>
</feature>
<dbReference type="InterPro" id="IPR006073">
    <property type="entry name" value="GTP-bd"/>
</dbReference>
<dbReference type="PROSITE" id="PS51883">
    <property type="entry name" value="OBG"/>
    <property type="match status" value="1"/>
</dbReference>
<dbReference type="CDD" id="cd16654">
    <property type="entry name" value="RING-Ubox_CHIP"/>
    <property type="match status" value="1"/>
</dbReference>
<dbReference type="InterPro" id="IPR015349">
    <property type="entry name" value="OCT_dom"/>
</dbReference>
<name>A0AAD9PMW4_9APIC</name>
<evidence type="ECO:0000256" key="3">
    <source>
        <dbReference type="ARBA" id="ARBA00022490"/>
    </source>
</evidence>
<dbReference type="AlphaFoldDB" id="A0AAD9PMW4"/>
<dbReference type="Gene3D" id="3.30.300.350">
    <property type="entry name" value="GTP-binding protein OBG, C-terminal domain"/>
    <property type="match status" value="1"/>
</dbReference>
<dbReference type="GO" id="GO:0016567">
    <property type="term" value="P:protein ubiquitination"/>
    <property type="evidence" value="ECO:0007669"/>
    <property type="project" value="InterPro"/>
</dbReference>
<dbReference type="SUPFAM" id="SSF102741">
    <property type="entry name" value="Obg GTP-binding protein C-terminal domain"/>
    <property type="match status" value="1"/>
</dbReference>
<dbReference type="GO" id="GO:0003924">
    <property type="term" value="F:GTPase activity"/>
    <property type="evidence" value="ECO:0007669"/>
    <property type="project" value="InterPro"/>
</dbReference>
<dbReference type="EMBL" id="JALLKP010000001">
    <property type="protein sequence ID" value="KAK2197278.1"/>
    <property type="molecule type" value="Genomic_DNA"/>
</dbReference>
<dbReference type="InterPro" id="IPR006169">
    <property type="entry name" value="GTP1_OBG_dom"/>
</dbReference>
<evidence type="ECO:0000256" key="1">
    <source>
        <dbReference type="ARBA" id="ARBA00001946"/>
    </source>
</evidence>
<keyword evidence="16" id="KW-1185">Reference proteome</keyword>
<dbReference type="FunFam" id="2.70.210.12:FF:000001">
    <property type="entry name" value="GTPase Obg"/>
    <property type="match status" value="1"/>
</dbReference>
<feature type="region of interest" description="Disordered" evidence="10">
    <location>
        <begin position="599"/>
        <end position="643"/>
    </location>
</feature>
<dbReference type="InterPro" id="IPR013083">
    <property type="entry name" value="Znf_RING/FYVE/PHD"/>
</dbReference>
<dbReference type="KEGG" id="bdw:94334575"/>
<dbReference type="SMART" id="SM00028">
    <property type="entry name" value="TPR"/>
    <property type="match status" value="3"/>
</dbReference>
<dbReference type="Proteomes" id="UP001214638">
    <property type="component" value="Unassembled WGS sequence"/>
</dbReference>
<keyword evidence="6" id="KW-0342">GTP-binding</keyword>
<evidence type="ECO:0000256" key="9">
    <source>
        <dbReference type="PROSITE-ProRule" id="PRU00339"/>
    </source>
</evidence>
<dbReference type="InterPro" id="IPR031167">
    <property type="entry name" value="G_OBG"/>
</dbReference>
<comment type="caution">
    <text evidence="15">The sequence shown here is derived from an EMBL/GenBank/DDBJ whole genome shotgun (WGS) entry which is preliminary data.</text>
</comment>
<dbReference type="Pfam" id="PF01926">
    <property type="entry name" value="MMR_HSR1"/>
    <property type="match status" value="2"/>
</dbReference>
<organism evidence="15 16">
    <name type="scientific">Babesia duncani</name>
    <dbReference type="NCBI Taxonomy" id="323732"/>
    <lineage>
        <taxon>Eukaryota</taxon>
        <taxon>Sar</taxon>
        <taxon>Alveolata</taxon>
        <taxon>Apicomplexa</taxon>
        <taxon>Aconoidasida</taxon>
        <taxon>Piroplasmida</taxon>
        <taxon>Babesiidae</taxon>
        <taxon>Babesia</taxon>
    </lineage>
</organism>
<dbReference type="GO" id="GO:0042254">
    <property type="term" value="P:ribosome biogenesis"/>
    <property type="evidence" value="ECO:0007669"/>
    <property type="project" value="UniProtKB-UniRule"/>
</dbReference>
<dbReference type="InterPro" id="IPR011990">
    <property type="entry name" value="TPR-like_helical_dom_sf"/>
</dbReference>
<feature type="domain" description="Obg" evidence="14">
    <location>
        <begin position="334"/>
        <end position="491"/>
    </location>
</feature>
<dbReference type="PANTHER" id="PTHR11702">
    <property type="entry name" value="DEVELOPMENTALLY REGULATED GTP-BINDING PROTEIN-RELATED"/>
    <property type="match status" value="1"/>
</dbReference>
<keyword evidence="9" id="KW-0802">TPR repeat</keyword>
<dbReference type="PROSITE" id="PS51710">
    <property type="entry name" value="G_OBG"/>
    <property type="match status" value="1"/>
</dbReference>
<dbReference type="InterPro" id="IPR045202">
    <property type="entry name" value="CHIP_RING-Ubox"/>
</dbReference>
<dbReference type="Gene3D" id="3.30.40.10">
    <property type="entry name" value="Zinc/RING finger domain, C3HC4 (zinc finger)"/>
    <property type="match status" value="1"/>
</dbReference>
<evidence type="ECO:0000259" key="13">
    <source>
        <dbReference type="PROSITE" id="PS51881"/>
    </source>
</evidence>
<keyword evidence="3" id="KW-0963">Cytoplasm</keyword>
<dbReference type="GO" id="GO:0005525">
    <property type="term" value="F:GTP binding"/>
    <property type="evidence" value="ECO:0007669"/>
    <property type="project" value="UniProtKB-KW"/>
</dbReference>
<dbReference type="Pfam" id="PF12895">
    <property type="entry name" value="ANAPC3"/>
    <property type="match status" value="1"/>
</dbReference>
<dbReference type="InterPro" id="IPR027417">
    <property type="entry name" value="P-loop_NTPase"/>
</dbReference>
<evidence type="ECO:0000313" key="16">
    <source>
        <dbReference type="Proteomes" id="UP001214638"/>
    </source>
</evidence>
<evidence type="ECO:0000256" key="7">
    <source>
        <dbReference type="ARBA" id="ARBA00044534"/>
    </source>
</evidence>
<dbReference type="SUPFAM" id="SSF48452">
    <property type="entry name" value="TPR-like"/>
    <property type="match status" value="1"/>
</dbReference>
<dbReference type="InterPro" id="IPR045086">
    <property type="entry name" value="OBG_GTPase"/>
</dbReference>
<dbReference type="PANTHER" id="PTHR11702:SF31">
    <property type="entry name" value="MITOCHONDRIAL RIBOSOME-ASSOCIATED GTPASE 2"/>
    <property type="match status" value="1"/>
</dbReference>
<evidence type="ECO:0000259" key="11">
    <source>
        <dbReference type="PROSITE" id="PS51698"/>
    </source>
</evidence>
<proteinExistence type="inferred from homology"/>
<reference evidence="15" key="1">
    <citation type="journal article" date="2023" name="Nat. Microbiol.">
        <title>Babesia duncani multi-omics identifies virulence factors and drug targets.</title>
        <authorList>
            <person name="Singh P."/>
            <person name="Lonardi S."/>
            <person name="Liang Q."/>
            <person name="Vydyam P."/>
            <person name="Khabirova E."/>
            <person name="Fang T."/>
            <person name="Gihaz S."/>
            <person name="Thekkiniath J."/>
            <person name="Munshi M."/>
            <person name="Abel S."/>
            <person name="Ciampossin L."/>
            <person name="Batugedara G."/>
            <person name="Gupta M."/>
            <person name="Lu X.M."/>
            <person name="Lenz T."/>
            <person name="Chakravarty S."/>
            <person name="Cornillot E."/>
            <person name="Hu Y."/>
            <person name="Ma W."/>
            <person name="Gonzalez L.M."/>
            <person name="Sanchez S."/>
            <person name="Estrada K."/>
            <person name="Sanchez-Flores A."/>
            <person name="Montero E."/>
            <person name="Harb O.S."/>
            <person name="Le Roch K.G."/>
            <person name="Mamoun C.B."/>
        </authorList>
    </citation>
    <scope>NUCLEOTIDE SEQUENCE</scope>
    <source>
        <strain evidence="15">WA1</strain>
    </source>
</reference>
<feature type="compositionally biased region" description="Acidic residues" evidence="10">
    <location>
        <begin position="603"/>
        <end position="634"/>
    </location>
</feature>
<dbReference type="SUPFAM" id="SSF57850">
    <property type="entry name" value="RING/U-box"/>
    <property type="match status" value="1"/>
</dbReference>
<comment type="cofactor">
    <cofactor evidence="1">
        <name>Mg(2+)</name>
        <dbReference type="ChEBI" id="CHEBI:18420"/>
    </cofactor>
</comment>
<dbReference type="RefSeq" id="XP_067804120.1">
    <property type="nucleotide sequence ID" value="XM_067945329.1"/>
</dbReference>
<evidence type="ECO:0000259" key="12">
    <source>
        <dbReference type="PROSITE" id="PS51710"/>
    </source>
</evidence>
<feature type="region of interest" description="Disordered" evidence="10">
    <location>
        <begin position="1"/>
        <end position="48"/>
    </location>
</feature>
<feature type="compositionally biased region" description="Polar residues" evidence="10">
    <location>
        <begin position="1"/>
        <end position="38"/>
    </location>
</feature>
<feature type="domain" description="OBG-type G" evidence="12">
    <location>
        <begin position="492"/>
        <end position="762"/>
    </location>
</feature>
<gene>
    <name evidence="15" type="ORF">BdWA1_000277</name>
</gene>
<dbReference type="SUPFAM" id="SSF52540">
    <property type="entry name" value="P-loop containing nucleoside triphosphate hydrolases"/>
    <property type="match status" value="1"/>
</dbReference>
<keyword evidence="4" id="KW-0547">Nucleotide-binding</keyword>
<dbReference type="Gene3D" id="3.40.50.300">
    <property type="entry name" value="P-loop containing nucleotide triphosphate hydrolases"/>
    <property type="match status" value="1"/>
</dbReference>
<dbReference type="Pfam" id="PF09269">
    <property type="entry name" value="DUF1967"/>
    <property type="match status" value="1"/>
</dbReference>
<feature type="repeat" description="TPR" evidence="9">
    <location>
        <begin position="53"/>
        <end position="86"/>
    </location>
</feature>
<dbReference type="GO" id="GO:0004842">
    <property type="term" value="F:ubiquitin-protein transferase activity"/>
    <property type="evidence" value="ECO:0007669"/>
    <property type="project" value="InterPro"/>
</dbReference>
<dbReference type="SMART" id="SM00504">
    <property type="entry name" value="Ubox"/>
    <property type="match status" value="1"/>
</dbReference>
<dbReference type="Pfam" id="PF04564">
    <property type="entry name" value="U-box"/>
    <property type="match status" value="1"/>
</dbReference>
<keyword evidence="5 15" id="KW-0378">Hydrolase</keyword>
<feature type="repeat" description="TPR" evidence="9">
    <location>
        <begin position="121"/>
        <end position="154"/>
    </location>
</feature>
<evidence type="ECO:0000256" key="6">
    <source>
        <dbReference type="ARBA" id="ARBA00023134"/>
    </source>
</evidence>
<evidence type="ECO:0000256" key="4">
    <source>
        <dbReference type="ARBA" id="ARBA00022741"/>
    </source>
</evidence>
<dbReference type="InterPro" id="IPR036726">
    <property type="entry name" value="GTP1_OBG_dom_sf"/>
</dbReference>
<dbReference type="GeneID" id="94334575"/>
<evidence type="ECO:0000256" key="8">
    <source>
        <dbReference type="ARBA" id="ARBA00044543"/>
    </source>
</evidence>
<dbReference type="Gene3D" id="2.70.210.12">
    <property type="entry name" value="GTP1/OBG domain"/>
    <property type="match status" value="1"/>
</dbReference>
<accession>A0AAD9PMW4</accession>
<dbReference type="Gene3D" id="1.25.40.10">
    <property type="entry name" value="Tetratricopeptide repeat domain"/>
    <property type="match status" value="1"/>
</dbReference>
<dbReference type="PROSITE" id="PS50005">
    <property type="entry name" value="TPR"/>
    <property type="match status" value="2"/>
</dbReference>
<evidence type="ECO:0000256" key="10">
    <source>
        <dbReference type="SAM" id="MobiDB-lite"/>
    </source>
</evidence>
<feature type="region of interest" description="Disordered" evidence="10">
    <location>
        <begin position="534"/>
        <end position="581"/>
    </location>
</feature>
<dbReference type="SUPFAM" id="SSF82051">
    <property type="entry name" value="Obg GTP-binding protein N-terminal domain"/>
    <property type="match status" value="1"/>
</dbReference>
<dbReference type="PROSITE" id="PS51881">
    <property type="entry name" value="OCT"/>
    <property type="match status" value="1"/>
</dbReference>
<comment type="similarity">
    <text evidence="2">Belongs to the TRAFAC class OBG-HflX-like GTPase superfamily. OBG GTPase family.</text>
</comment>
<dbReference type="InterPro" id="IPR019734">
    <property type="entry name" value="TPR_rpt"/>
</dbReference>
<evidence type="ECO:0000313" key="15">
    <source>
        <dbReference type="EMBL" id="KAK2197278.1"/>
    </source>
</evidence>
<dbReference type="InterPro" id="IPR036346">
    <property type="entry name" value="GTP-bd_prot_GTP1/OBG_C_sf"/>
</dbReference>
<dbReference type="PROSITE" id="PS51698">
    <property type="entry name" value="U_BOX"/>
    <property type="match status" value="1"/>
</dbReference>
<evidence type="ECO:0000259" key="14">
    <source>
        <dbReference type="PROSITE" id="PS51883"/>
    </source>
</evidence>
<protein>
    <recommendedName>
        <fullName evidence="7">E3 ubiquitin-protein ligase CHIP</fullName>
    </recommendedName>
    <alternativeName>
        <fullName evidence="8">RING-type E3 ubiquitin transferase CHIP</fullName>
    </alternativeName>
</protein>
<sequence length="870" mass="97771">MDCNGSQSGDSYSPRNRIYSGNCSPINTSSIDSASSEPAQDDWETRQSRKRAAEHFRSLGNESFKRGFLESAIDYYSKAIKCNPENHEYYTNRALCYKRQNRWEDVAADVRMALNFEEESVKAHYYLGQALVHLGKWDEGIKKLRKAKALSEHQKHSYSSDIDKEILRAKKLICLEKDAAFEDSVSSFRNFFEELMAQHYSLGTITQDVYNYRIKQLEEILNVLEASRSKTIPNYLCCKISMSLFKDPAITPSGHTYERELLTTHLARNGDFDPVTRDKCRQCDILPNYAIKEAVENFLDQYHCEIPNSYRILSVHAQDIPQENCFDGESWSNVKLLDICKIRAIGGSGGDGCLSFRREKHVPLGGPNGGNGGPGGSVYLLGDATITNLNPVSKFYIYKAQDGRHGLGDGRNGAKGKDRIIRVPLGTFVYGENGNYYGVIAQHGQRLRVARGGRGAKGNRYYQSNFNVAPQICERGEDGIDRILVLDYKIPGDIALVGKPNVGKSSIMRCLTKARPRVANFAFSTTSAVHGVIPREDTLETSTTTIGRDDQTINEPRDLKEPGEIKNDDSDPDDGSGNTSACKSDVECLYIANAPNWNLENESNSDIEDPEDQEDDLDDPGYDDMEDLEQEENTQDPRDKMPGLRLIDVPGLIAGAHENRGLGHAFLKHLESCTLIAHVLDASAQDPYQDFCQVSKELELYNASLLERDCLIILNKSDLVTLETLEAIEQKFKSSNLHVMHTSAKIGENIPKLREWLIQEYSKHSTKVTAESLPKVCMPKVDIEALDDYTKLNPRKFKVVKISDGTYSIKSAFLERKVAMMRFEYAESLDKLRRMFKINKINQQLEKAGATQGDIVQVGHFTFKIGHGFL</sequence>
<dbReference type="InterPro" id="IPR003613">
    <property type="entry name" value="Ubox_domain"/>
</dbReference>